<keyword evidence="3" id="KW-1185">Reference proteome</keyword>
<evidence type="ECO:0000313" key="3">
    <source>
        <dbReference type="Proteomes" id="UP001500620"/>
    </source>
</evidence>
<dbReference type="PANTHER" id="PTHR43883:SF1">
    <property type="entry name" value="GLUCONOKINASE"/>
    <property type="match status" value="1"/>
</dbReference>
<keyword evidence="2" id="KW-0436">Ligase</keyword>
<proteinExistence type="predicted"/>
<dbReference type="SUPFAM" id="SSF56091">
    <property type="entry name" value="DNA ligase/mRNA capping enzyme, catalytic domain"/>
    <property type="match status" value="1"/>
</dbReference>
<dbReference type="Proteomes" id="UP001500620">
    <property type="component" value="Unassembled WGS sequence"/>
</dbReference>
<accession>A0ABP8CX56</accession>
<dbReference type="Gene3D" id="3.30.470.30">
    <property type="entry name" value="DNA ligase/mRNA capping enzyme"/>
    <property type="match status" value="1"/>
</dbReference>
<protein>
    <submittedName>
        <fullName evidence="2">RNA ligase family protein</fullName>
    </submittedName>
</protein>
<evidence type="ECO:0000313" key="2">
    <source>
        <dbReference type="EMBL" id="GAA4244307.1"/>
    </source>
</evidence>
<dbReference type="Pfam" id="PF09414">
    <property type="entry name" value="RNA_ligase"/>
    <property type="match status" value="1"/>
</dbReference>
<organism evidence="2 3">
    <name type="scientific">Dactylosporangium darangshiense</name>
    <dbReference type="NCBI Taxonomy" id="579108"/>
    <lineage>
        <taxon>Bacteria</taxon>
        <taxon>Bacillati</taxon>
        <taxon>Actinomycetota</taxon>
        <taxon>Actinomycetes</taxon>
        <taxon>Micromonosporales</taxon>
        <taxon>Micromonosporaceae</taxon>
        <taxon>Dactylosporangium</taxon>
    </lineage>
</organism>
<dbReference type="EMBL" id="BAABAT010000001">
    <property type="protein sequence ID" value="GAA4244307.1"/>
    <property type="molecule type" value="Genomic_DNA"/>
</dbReference>
<dbReference type="GO" id="GO:0016874">
    <property type="term" value="F:ligase activity"/>
    <property type="evidence" value="ECO:0007669"/>
    <property type="project" value="UniProtKB-KW"/>
</dbReference>
<gene>
    <name evidence="2" type="ORF">GCM10022255_006880</name>
</gene>
<dbReference type="InterPro" id="IPR021122">
    <property type="entry name" value="RNA_ligase_dom_REL/Rnl2"/>
</dbReference>
<dbReference type="InterPro" id="IPR052732">
    <property type="entry name" value="Cell-binding_unc_protein"/>
</dbReference>
<evidence type="ECO:0000259" key="1">
    <source>
        <dbReference type="Pfam" id="PF09414"/>
    </source>
</evidence>
<dbReference type="PANTHER" id="PTHR43883">
    <property type="entry name" value="SLR0207 PROTEIN"/>
    <property type="match status" value="1"/>
</dbReference>
<name>A0ABP8CX56_9ACTN</name>
<reference evidence="3" key="1">
    <citation type="journal article" date="2019" name="Int. J. Syst. Evol. Microbiol.">
        <title>The Global Catalogue of Microorganisms (GCM) 10K type strain sequencing project: providing services to taxonomists for standard genome sequencing and annotation.</title>
        <authorList>
            <consortium name="The Broad Institute Genomics Platform"/>
            <consortium name="The Broad Institute Genome Sequencing Center for Infectious Disease"/>
            <person name="Wu L."/>
            <person name="Ma J."/>
        </authorList>
    </citation>
    <scope>NUCLEOTIDE SEQUENCE [LARGE SCALE GENOMIC DNA]</scope>
    <source>
        <strain evidence="3">JCM 17441</strain>
    </source>
</reference>
<comment type="caution">
    <text evidence="2">The sequence shown here is derived from an EMBL/GenBank/DDBJ whole genome shotgun (WGS) entry which is preliminary data.</text>
</comment>
<feature type="domain" description="RNA ligase" evidence="1">
    <location>
        <begin position="61"/>
        <end position="252"/>
    </location>
</feature>
<sequence>MPRSVREGALDENPCRARIALRYNGVMLRKYPRTPHLQGSRLQPGDHDLAQVPFAELAGRPLVVEEKLDGANAAISFDADGELRLQSRGHYLTGGPREKQFAPFKAWAAGVRYQLWPVLRDRFILYGEWLYAKHTVFYDALPHHFCEFDVYDRQSDAFMSTPRRRDLLDGLGIASVPVLHEGAFADLPALTKLVGPSTCRTGGWRAALREAAVAGGADPDQVERETDLSEDMEGLYLKLEDAGTVLGRYKWVRPSFHTAILDSGSHWQDRPIVANRVRP</sequence>